<dbReference type="AlphaFoldDB" id="A0A7S4WBV6"/>
<organism evidence="2">
    <name type="scientific">Alexandrium monilatum</name>
    <dbReference type="NCBI Taxonomy" id="311494"/>
    <lineage>
        <taxon>Eukaryota</taxon>
        <taxon>Sar</taxon>
        <taxon>Alveolata</taxon>
        <taxon>Dinophyceae</taxon>
        <taxon>Gonyaulacales</taxon>
        <taxon>Pyrocystaceae</taxon>
        <taxon>Alexandrium</taxon>
    </lineage>
</organism>
<feature type="compositionally biased region" description="Pro residues" evidence="1">
    <location>
        <begin position="56"/>
        <end position="71"/>
    </location>
</feature>
<sequence length="285" mass="30469">MAAEEAEARQRAQARQAAERALFELDRMPEPRAPAEPPAAQKLPPARREGEAAPTAPAPPVAEPAPAPRPAPGQQTPAPGGMQPSGVYRPPGWATAGHGPGGTTLVVESSGISMAMCGCGGPSSDGTSIDQQLFAMAGLHPPSEESFEGFFRTWFEIEFFPDMSERLQRELVQRARSKGFFSGLSSQVKKWAMANTDARLQSDVWCAYFEHYAPPTFKTYACVRTASVNLGSQVAPCWVTFWGLPDAQGGRWVLPPWTRTTAAIDAVVDELDGRGGMTALITAAA</sequence>
<accession>A0A7S4WBV6</accession>
<gene>
    <name evidence="2" type="ORF">AMON00008_LOCUS58904</name>
</gene>
<feature type="compositionally biased region" description="Basic and acidic residues" evidence="1">
    <location>
        <begin position="17"/>
        <end position="30"/>
    </location>
</feature>
<reference evidence="2" key="1">
    <citation type="submission" date="2021-01" db="EMBL/GenBank/DDBJ databases">
        <authorList>
            <person name="Corre E."/>
            <person name="Pelletier E."/>
            <person name="Niang G."/>
            <person name="Scheremetjew M."/>
            <person name="Finn R."/>
            <person name="Kale V."/>
            <person name="Holt S."/>
            <person name="Cochrane G."/>
            <person name="Meng A."/>
            <person name="Brown T."/>
            <person name="Cohen L."/>
        </authorList>
    </citation>
    <scope>NUCLEOTIDE SEQUENCE</scope>
    <source>
        <strain evidence="2">CCMP3105</strain>
    </source>
</reference>
<name>A0A7S4WBV6_9DINO</name>
<protein>
    <submittedName>
        <fullName evidence="2">Uncharacterized protein</fullName>
    </submittedName>
</protein>
<dbReference type="EMBL" id="HBNR01082324">
    <property type="protein sequence ID" value="CAE4659594.1"/>
    <property type="molecule type" value="Transcribed_RNA"/>
</dbReference>
<evidence type="ECO:0000256" key="1">
    <source>
        <dbReference type="SAM" id="MobiDB-lite"/>
    </source>
</evidence>
<feature type="compositionally biased region" description="Basic and acidic residues" evidence="1">
    <location>
        <begin position="1"/>
        <end position="10"/>
    </location>
</feature>
<proteinExistence type="predicted"/>
<evidence type="ECO:0000313" key="2">
    <source>
        <dbReference type="EMBL" id="CAE4659594.1"/>
    </source>
</evidence>
<feature type="region of interest" description="Disordered" evidence="1">
    <location>
        <begin position="1"/>
        <end position="105"/>
    </location>
</feature>